<dbReference type="Gene3D" id="1.20.1280.50">
    <property type="match status" value="1"/>
</dbReference>
<organism evidence="1 2">
    <name type="scientific">Mycena maculata</name>
    <dbReference type="NCBI Taxonomy" id="230809"/>
    <lineage>
        <taxon>Eukaryota</taxon>
        <taxon>Fungi</taxon>
        <taxon>Dikarya</taxon>
        <taxon>Basidiomycota</taxon>
        <taxon>Agaricomycotina</taxon>
        <taxon>Agaricomycetes</taxon>
        <taxon>Agaricomycetidae</taxon>
        <taxon>Agaricales</taxon>
        <taxon>Marasmiineae</taxon>
        <taxon>Mycenaceae</taxon>
        <taxon>Mycena</taxon>
    </lineage>
</organism>
<comment type="caution">
    <text evidence="1">The sequence shown here is derived from an EMBL/GenBank/DDBJ whole genome shotgun (WGS) entry which is preliminary data.</text>
</comment>
<proteinExistence type="predicted"/>
<dbReference type="Proteomes" id="UP001215280">
    <property type="component" value="Unassembled WGS sequence"/>
</dbReference>
<sequence length="440" mass="49547">MDGVSLIYRGLSRPTQTHKPRPSPIQRLPPEILAEIFSLVVHATFHFRDISEVSGPVSHQAPWIFARVSRHWAEVALGTSALWSMVFLDLDRVGERGAVPLTKLLHERSRNVPLTVNISCEDPALDTHLVLDTALSHAERWVVVDIYLALPLFRQFATIRSRLSALTILKISLYIDDDIEVDAGLRNTFAVAPNLTDVHATFQDDLDLRCARNPFVFPWQQLTRLSSTFLSSTEALSVLRKLSNIVDCRLEYEEVEIFPENIIPTRLPHLRSLSLMIAEEFTDPEEYVHSSSSLLGCIETPCLERLSTYWTADEAAVLSLLTRSGCIESVNFLHFHCASIIPGNILALVQKMPRLTDLDIGDFNSALLPQSSLPTFVDAFSSSWLAAQNTDGRLRQTLRVRIVDSMLDPAPELSVMQKDGLFIEISQRTYFPDIFGDCFY</sequence>
<name>A0AAD7N1D7_9AGAR</name>
<accession>A0AAD7N1D7</accession>
<reference evidence="1" key="1">
    <citation type="submission" date="2023-03" db="EMBL/GenBank/DDBJ databases">
        <title>Massive genome expansion in bonnet fungi (Mycena s.s.) driven by repeated elements and novel gene families across ecological guilds.</title>
        <authorList>
            <consortium name="Lawrence Berkeley National Laboratory"/>
            <person name="Harder C.B."/>
            <person name="Miyauchi S."/>
            <person name="Viragh M."/>
            <person name="Kuo A."/>
            <person name="Thoen E."/>
            <person name="Andreopoulos B."/>
            <person name="Lu D."/>
            <person name="Skrede I."/>
            <person name="Drula E."/>
            <person name="Henrissat B."/>
            <person name="Morin E."/>
            <person name="Kohler A."/>
            <person name="Barry K."/>
            <person name="LaButti K."/>
            <person name="Morin E."/>
            <person name="Salamov A."/>
            <person name="Lipzen A."/>
            <person name="Mereny Z."/>
            <person name="Hegedus B."/>
            <person name="Baldrian P."/>
            <person name="Stursova M."/>
            <person name="Weitz H."/>
            <person name="Taylor A."/>
            <person name="Grigoriev I.V."/>
            <person name="Nagy L.G."/>
            <person name="Martin F."/>
            <person name="Kauserud H."/>
        </authorList>
    </citation>
    <scope>NUCLEOTIDE SEQUENCE</scope>
    <source>
        <strain evidence="1">CBHHK188m</strain>
    </source>
</reference>
<protein>
    <recommendedName>
        <fullName evidence="3">F-box domain-containing protein</fullName>
    </recommendedName>
</protein>
<evidence type="ECO:0000313" key="2">
    <source>
        <dbReference type="Proteomes" id="UP001215280"/>
    </source>
</evidence>
<keyword evidence="2" id="KW-1185">Reference proteome</keyword>
<dbReference type="SUPFAM" id="SSF81383">
    <property type="entry name" value="F-box domain"/>
    <property type="match status" value="1"/>
</dbReference>
<dbReference type="AlphaFoldDB" id="A0AAD7N1D7"/>
<gene>
    <name evidence="1" type="ORF">DFH07DRAFT_44303</name>
</gene>
<evidence type="ECO:0000313" key="1">
    <source>
        <dbReference type="EMBL" id="KAJ7742146.1"/>
    </source>
</evidence>
<dbReference type="Gene3D" id="3.80.10.10">
    <property type="entry name" value="Ribonuclease Inhibitor"/>
    <property type="match status" value="1"/>
</dbReference>
<dbReference type="InterPro" id="IPR036047">
    <property type="entry name" value="F-box-like_dom_sf"/>
</dbReference>
<evidence type="ECO:0008006" key="3">
    <source>
        <dbReference type="Google" id="ProtNLM"/>
    </source>
</evidence>
<dbReference type="EMBL" id="JARJLG010000119">
    <property type="protein sequence ID" value="KAJ7742146.1"/>
    <property type="molecule type" value="Genomic_DNA"/>
</dbReference>
<dbReference type="InterPro" id="IPR032675">
    <property type="entry name" value="LRR_dom_sf"/>
</dbReference>